<name>R3WMZ5_9ENTE</name>
<protein>
    <submittedName>
        <fullName evidence="1">Uncharacterized protein</fullName>
    </submittedName>
</protein>
<comment type="caution">
    <text evidence="1">The sequence shown here is derived from an EMBL/GenBank/DDBJ whole genome shotgun (WGS) entry which is preliminary data.</text>
</comment>
<organism evidence="1 2">
    <name type="scientific">Enterococcus phoeniculicola ATCC BAA-412</name>
    <dbReference type="NCBI Taxonomy" id="1158610"/>
    <lineage>
        <taxon>Bacteria</taxon>
        <taxon>Bacillati</taxon>
        <taxon>Bacillota</taxon>
        <taxon>Bacilli</taxon>
        <taxon>Lactobacillales</taxon>
        <taxon>Enterococcaceae</taxon>
        <taxon>Enterococcus</taxon>
    </lineage>
</organism>
<sequence length="78" mass="8818">MTCKGCEIKEEAANVDVDVLIEEQLRMEIDLASQQIAKKRTEICETCPFRVGDTCGKCGCYYKFRANLSNKTCPAGYW</sequence>
<dbReference type="AlphaFoldDB" id="R3WMZ5"/>
<dbReference type="OrthoDB" id="7061841at2"/>
<proteinExistence type="predicted"/>
<dbReference type="eggNOG" id="ENOG50306Q5">
    <property type="taxonomic scope" value="Bacteria"/>
</dbReference>
<evidence type="ECO:0000313" key="2">
    <source>
        <dbReference type="Proteomes" id="UP000013785"/>
    </source>
</evidence>
<keyword evidence="2" id="KW-1185">Reference proteome</keyword>
<evidence type="ECO:0000313" key="1">
    <source>
        <dbReference type="EMBL" id="EOL48827.1"/>
    </source>
</evidence>
<dbReference type="EMBL" id="AJAT01000007">
    <property type="protein sequence ID" value="EOL48827.1"/>
    <property type="molecule type" value="Genomic_DNA"/>
</dbReference>
<gene>
    <name evidence="1" type="ORF">UC3_00378</name>
</gene>
<dbReference type="Proteomes" id="UP000013785">
    <property type="component" value="Unassembled WGS sequence"/>
</dbReference>
<reference evidence="1 2" key="1">
    <citation type="submission" date="2013-02" db="EMBL/GenBank/DDBJ databases">
        <title>The Genome Sequence of Enterococcus phoeniculicola BAA-412.</title>
        <authorList>
            <consortium name="The Broad Institute Genome Sequencing Platform"/>
            <consortium name="The Broad Institute Genome Sequencing Center for Infectious Disease"/>
            <person name="Earl A.M."/>
            <person name="Gilmore M.S."/>
            <person name="Lebreton F."/>
            <person name="Walker B."/>
            <person name="Young S.K."/>
            <person name="Zeng Q."/>
            <person name="Gargeya S."/>
            <person name="Fitzgerald M."/>
            <person name="Haas B."/>
            <person name="Abouelleil A."/>
            <person name="Alvarado L."/>
            <person name="Arachchi H.M."/>
            <person name="Berlin A.M."/>
            <person name="Chapman S.B."/>
            <person name="Dewar J."/>
            <person name="Goldberg J."/>
            <person name="Griggs A."/>
            <person name="Gujja S."/>
            <person name="Hansen M."/>
            <person name="Howarth C."/>
            <person name="Imamovic A."/>
            <person name="Larimer J."/>
            <person name="McCowan C."/>
            <person name="Murphy C."/>
            <person name="Neiman D."/>
            <person name="Pearson M."/>
            <person name="Priest M."/>
            <person name="Roberts A."/>
            <person name="Saif S."/>
            <person name="Shea T."/>
            <person name="Sisk P."/>
            <person name="Sykes S."/>
            <person name="Wortman J."/>
            <person name="Nusbaum C."/>
            <person name="Birren B."/>
        </authorList>
    </citation>
    <scope>NUCLEOTIDE SEQUENCE [LARGE SCALE GENOMIC DNA]</scope>
    <source>
        <strain evidence="1 2">ATCC BAA-412</strain>
    </source>
</reference>
<dbReference type="RefSeq" id="WP_010767053.1">
    <property type="nucleotide sequence ID" value="NZ_ASWE01000004.1"/>
</dbReference>
<dbReference type="STRING" id="154621.RV11_GL003322"/>
<dbReference type="PATRIC" id="fig|1158610.3.peg.352"/>
<dbReference type="HOGENOM" id="CLU_180015_1_0_9"/>
<accession>R3WMZ5</accession>